<sequence>MKSSRKSPENHSFPSPPSDHLLLLTVFFRLESGRVSSGRRVLVLPRYGQWEVPVEDSYGSCRHRREEDLLTKSG</sequence>
<reference evidence="1 2" key="1">
    <citation type="journal article" date="2019" name="Nat. Plants">
        <title>Genome sequencing of Musa balbisiana reveals subgenome evolution and function divergence in polyploid bananas.</title>
        <authorList>
            <person name="Yao X."/>
        </authorList>
    </citation>
    <scope>NUCLEOTIDE SEQUENCE [LARGE SCALE GENOMIC DNA]</scope>
    <source>
        <strain evidence="2">cv. DH-PKW</strain>
        <tissue evidence="1">Leaves</tissue>
    </source>
</reference>
<accession>A0A4S8J4T6</accession>
<dbReference type="Proteomes" id="UP000317650">
    <property type="component" value="Chromosome 11"/>
</dbReference>
<organism evidence="1 2">
    <name type="scientific">Musa balbisiana</name>
    <name type="common">Banana</name>
    <dbReference type="NCBI Taxonomy" id="52838"/>
    <lineage>
        <taxon>Eukaryota</taxon>
        <taxon>Viridiplantae</taxon>
        <taxon>Streptophyta</taxon>
        <taxon>Embryophyta</taxon>
        <taxon>Tracheophyta</taxon>
        <taxon>Spermatophyta</taxon>
        <taxon>Magnoliopsida</taxon>
        <taxon>Liliopsida</taxon>
        <taxon>Zingiberales</taxon>
        <taxon>Musaceae</taxon>
        <taxon>Musa</taxon>
    </lineage>
</organism>
<dbReference type="AlphaFoldDB" id="A0A4S8J4T6"/>
<name>A0A4S8J4T6_MUSBA</name>
<protein>
    <submittedName>
        <fullName evidence="1">Uncharacterized protein</fullName>
    </submittedName>
</protein>
<keyword evidence="2" id="KW-1185">Reference proteome</keyword>
<gene>
    <name evidence="1" type="ORF">C4D60_Mb11t17480</name>
</gene>
<dbReference type="EMBL" id="PYDT01000007">
    <property type="protein sequence ID" value="THU56460.1"/>
    <property type="molecule type" value="Genomic_DNA"/>
</dbReference>
<proteinExistence type="predicted"/>
<evidence type="ECO:0000313" key="2">
    <source>
        <dbReference type="Proteomes" id="UP000317650"/>
    </source>
</evidence>
<evidence type="ECO:0000313" key="1">
    <source>
        <dbReference type="EMBL" id="THU56460.1"/>
    </source>
</evidence>
<comment type="caution">
    <text evidence="1">The sequence shown here is derived from an EMBL/GenBank/DDBJ whole genome shotgun (WGS) entry which is preliminary data.</text>
</comment>